<keyword evidence="2" id="KW-0732">Signal</keyword>
<proteinExistence type="predicted"/>
<name>A0ABZ2V2S4_9RHOB</name>
<evidence type="ECO:0008006" key="5">
    <source>
        <dbReference type="Google" id="ProtNLM"/>
    </source>
</evidence>
<keyword evidence="1" id="KW-0472">Membrane</keyword>
<dbReference type="SUPFAM" id="SSF141371">
    <property type="entry name" value="PilZ domain-like"/>
    <property type="match status" value="1"/>
</dbReference>
<sequence length="308" mass="33811">MVRLTAIALISLLLGGSAQANTSPVDCWVIDRLDTLHSIQARLSRNVDNMRLQTDMHILRNAVYILEGRNILASVQTNAETPKGRTFQLFLNNSEHLLAVGNINDVNTIRGHFTPAVRSNLETVNRYLSQHRCLAADATAAQIAMAQNRDVDPHEDDGNAAEIIKAAAEQVFSFRNLIILVILSTLGIIGTKTFNMAIRRRKRRARRRVAAYTTQYRWGGNIATGLILDINCFGIKLKHGSADDIITATPVEILIEDGWVLGSVAWANNHYAGLQFKKRISLRSVNAVCNAVPIAIPQKISGAQTGAA</sequence>
<protein>
    <recommendedName>
        <fullName evidence="5">PilZ domain-containing protein</fullName>
    </recommendedName>
</protein>
<feature type="chain" id="PRO_5047314774" description="PilZ domain-containing protein" evidence="2">
    <location>
        <begin position="21"/>
        <end position="308"/>
    </location>
</feature>
<dbReference type="EMBL" id="CP150951">
    <property type="protein sequence ID" value="WZC48238.1"/>
    <property type="molecule type" value="Genomic_DNA"/>
</dbReference>
<reference evidence="4" key="1">
    <citation type="submission" date="2024-04" db="EMBL/GenBank/DDBJ databases">
        <title>Phylogenomic analyses of a clade within the roseobacter group suggest taxonomic reassignments of species of the genera Aestuariivita, Citreicella, Loktanella, Nautella, Pelagibaca, Ruegeria, Thalassobius, Thiobacimonas and Tropicibacter, and the proposal o.</title>
        <authorList>
            <person name="Jeon C.O."/>
        </authorList>
    </citation>
    <scope>NUCLEOTIDE SEQUENCE [LARGE SCALE GENOMIC DNA]</scope>
    <source>
        <strain evidence="4">BS5-3</strain>
    </source>
</reference>
<feature type="transmembrane region" description="Helical" evidence="1">
    <location>
        <begin position="177"/>
        <end position="198"/>
    </location>
</feature>
<organism evidence="3 4">
    <name type="scientific">Yoonia phaeophyticola</name>
    <dbReference type="NCBI Taxonomy" id="3137369"/>
    <lineage>
        <taxon>Bacteria</taxon>
        <taxon>Pseudomonadati</taxon>
        <taxon>Pseudomonadota</taxon>
        <taxon>Alphaproteobacteria</taxon>
        <taxon>Rhodobacterales</taxon>
        <taxon>Paracoccaceae</taxon>
        <taxon>Yoonia</taxon>
    </lineage>
</organism>
<gene>
    <name evidence="3" type="ORF">AABB29_15390</name>
</gene>
<evidence type="ECO:0000313" key="3">
    <source>
        <dbReference type="EMBL" id="WZC48238.1"/>
    </source>
</evidence>
<keyword evidence="4" id="KW-1185">Reference proteome</keyword>
<evidence type="ECO:0000256" key="2">
    <source>
        <dbReference type="SAM" id="SignalP"/>
    </source>
</evidence>
<keyword evidence="1" id="KW-1133">Transmembrane helix</keyword>
<evidence type="ECO:0000256" key="1">
    <source>
        <dbReference type="SAM" id="Phobius"/>
    </source>
</evidence>
<keyword evidence="1" id="KW-0812">Transmembrane</keyword>
<dbReference type="Proteomes" id="UP001440612">
    <property type="component" value="Chromosome"/>
</dbReference>
<feature type="signal peptide" evidence="2">
    <location>
        <begin position="1"/>
        <end position="20"/>
    </location>
</feature>
<evidence type="ECO:0000313" key="4">
    <source>
        <dbReference type="Proteomes" id="UP001440612"/>
    </source>
</evidence>
<accession>A0ABZ2V2S4</accession>
<dbReference type="RefSeq" id="WP_341366357.1">
    <property type="nucleotide sequence ID" value="NZ_CP150951.2"/>
</dbReference>